<proteinExistence type="predicted"/>
<keyword evidence="2" id="KW-1185">Reference proteome</keyword>
<reference evidence="1" key="1">
    <citation type="submission" date="2020-02" db="EMBL/GenBank/DDBJ databases">
        <authorList>
            <person name="Palmer J.M."/>
        </authorList>
    </citation>
    <scope>NUCLEOTIDE SEQUENCE</scope>
    <source>
        <strain evidence="1">EPUS1.4</strain>
        <tissue evidence="1">Thallus</tissue>
    </source>
</reference>
<dbReference type="AlphaFoldDB" id="A0A8H7AQM5"/>
<evidence type="ECO:0000313" key="2">
    <source>
        <dbReference type="Proteomes" id="UP000606974"/>
    </source>
</evidence>
<accession>A0A8H7AQM5</accession>
<name>A0A8H7AQM5_9EURO</name>
<sequence>MRTAADAGADVVDPATNEAYPGERAYFTLLGNDDSSPESMNEEKQQKLWEKSAEWAIIKRGDTALQAAFE</sequence>
<dbReference type="OrthoDB" id="191139at2759"/>
<protein>
    <submittedName>
        <fullName evidence="1">Uncharacterized protein</fullName>
    </submittedName>
</protein>
<dbReference type="EMBL" id="JAACFV010000011">
    <property type="protein sequence ID" value="KAF7512549.1"/>
    <property type="molecule type" value="Genomic_DNA"/>
</dbReference>
<dbReference type="Proteomes" id="UP000606974">
    <property type="component" value="Unassembled WGS sequence"/>
</dbReference>
<organism evidence="1 2">
    <name type="scientific">Endocarpon pusillum</name>
    <dbReference type="NCBI Taxonomy" id="364733"/>
    <lineage>
        <taxon>Eukaryota</taxon>
        <taxon>Fungi</taxon>
        <taxon>Dikarya</taxon>
        <taxon>Ascomycota</taxon>
        <taxon>Pezizomycotina</taxon>
        <taxon>Eurotiomycetes</taxon>
        <taxon>Chaetothyriomycetidae</taxon>
        <taxon>Verrucariales</taxon>
        <taxon>Verrucariaceae</taxon>
        <taxon>Endocarpon</taxon>
    </lineage>
</organism>
<comment type="caution">
    <text evidence="1">The sequence shown here is derived from an EMBL/GenBank/DDBJ whole genome shotgun (WGS) entry which is preliminary data.</text>
</comment>
<gene>
    <name evidence="1" type="ORF">GJ744_000810</name>
</gene>
<evidence type="ECO:0000313" key="1">
    <source>
        <dbReference type="EMBL" id="KAF7512549.1"/>
    </source>
</evidence>